<evidence type="ECO:0000256" key="6">
    <source>
        <dbReference type="RuleBase" id="RU363132"/>
    </source>
</evidence>
<protein>
    <recommendedName>
        <fullName evidence="6">Reticulon-like protein</fullName>
    </recommendedName>
</protein>
<feature type="transmembrane region" description="Helical" evidence="6">
    <location>
        <begin position="89"/>
        <end position="108"/>
    </location>
</feature>
<keyword evidence="2 6" id="KW-0812">Transmembrane</keyword>
<feature type="domain" description="Reticulon" evidence="7">
    <location>
        <begin position="78"/>
        <end position="264"/>
    </location>
</feature>
<dbReference type="Proteomes" id="UP001179952">
    <property type="component" value="Unassembled WGS sequence"/>
</dbReference>
<comment type="caution">
    <text evidence="8">The sequence shown here is derived from an EMBL/GenBank/DDBJ whole genome shotgun (WGS) entry which is preliminary data.</text>
</comment>
<organism evidence="8 9">
    <name type="scientific">Acorus gramineus</name>
    <name type="common">Dwarf sweet flag</name>
    <dbReference type="NCBI Taxonomy" id="55184"/>
    <lineage>
        <taxon>Eukaryota</taxon>
        <taxon>Viridiplantae</taxon>
        <taxon>Streptophyta</taxon>
        <taxon>Embryophyta</taxon>
        <taxon>Tracheophyta</taxon>
        <taxon>Spermatophyta</taxon>
        <taxon>Magnoliopsida</taxon>
        <taxon>Liliopsida</taxon>
        <taxon>Acoraceae</taxon>
        <taxon>Acorus</taxon>
    </lineage>
</organism>
<feature type="transmembrane region" description="Helical" evidence="6">
    <location>
        <begin position="188"/>
        <end position="216"/>
    </location>
</feature>
<gene>
    <name evidence="8" type="ORF">QJS04_geneDACA006280</name>
</gene>
<accession>A0AAV9AUR3</accession>
<dbReference type="InterPro" id="IPR045064">
    <property type="entry name" value="Reticulon-like"/>
</dbReference>
<evidence type="ECO:0000256" key="3">
    <source>
        <dbReference type="ARBA" id="ARBA00022824"/>
    </source>
</evidence>
<evidence type="ECO:0000256" key="4">
    <source>
        <dbReference type="ARBA" id="ARBA00022989"/>
    </source>
</evidence>
<dbReference type="EMBL" id="JAUJYN010000006">
    <property type="protein sequence ID" value="KAK1267904.1"/>
    <property type="molecule type" value="Genomic_DNA"/>
</dbReference>
<dbReference type="AlphaFoldDB" id="A0AAV9AUR3"/>
<evidence type="ECO:0000256" key="5">
    <source>
        <dbReference type="ARBA" id="ARBA00023136"/>
    </source>
</evidence>
<comment type="subcellular location">
    <subcellularLocation>
        <location evidence="1 6">Endoplasmic reticulum membrane</location>
        <topology evidence="1 6">Multi-pass membrane protein</topology>
    </subcellularLocation>
</comment>
<dbReference type="PROSITE" id="PS50845">
    <property type="entry name" value="RETICULON"/>
    <property type="match status" value="1"/>
</dbReference>
<dbReference type="GO" id="GO:0009617">
    <property type="term" value="P:response to bacterium"/>
    <property type="evidence" value="ECO:0007669"/>
    <property type="project" value="InterPro"/>
</dbReference>
<feature type="transmembrane region" description="Helical" evidence="6">
    <location>
        <begin position="114"/>
        <end position="130"/>
    </location>
</feature>
<keyword evidence="9" id="KW-1185">Reference proteome</keyword>
<sequence length="264" mass="29603">MSDFILNQNLKDNIYPKKKRSHSKISLPIPLCTSCFPQFYSGERERLKMGEDTHSTASSSPPSANRISVYQALGGGPVAEILLWKRRNIAAFLLASSTTLWIIFEFAGYNPLSFVANVFLLLVVILFFWAKSASLLNRPLPPLPDLEVSDELISKAADAACVWINHVLAVARDCTIGRDVILLLKVNLVLWVVSYIGSLFSFLTLVYIGVVVSFTVPVMYNKYQDLVDEKLNVAHKVIQKQYRKIDDCILSKISGPVNKHKKTQ</sequence>
<evidence type="ECO:0000256" key="1">
    <source>
        <dbReference type="ARBA" id="ARBA00004477"/>
    </source>
</evidence>
<dbReference type="InterPro" id="IPR003388">
    <property type="entry name" value="Reticulon"/>
</dbReference>
<dbReference type="GO" id="GO:0005789">
    <property type="term" value="C:endoplasmic reticulum membrane"/>
    <property type="evidence" value="ECO:0007669"/>
    <property type="project" value="UniProtKB-SubCell"/>
</dbReference>
<evidence type="ECO:0000313" key="9">
    <source>
        <dbReference type="Proteomes" id="UP001179952"/>
    </source>
</evidence>
<name>A0AAV9AUR3_ACOGR</name>
<proteinExistence type="predicted"/>
<reference evidence="8" key="1">
    <citation type="journal article" date="2023" name="Nat. Commun.">
        <title>Diploid and tetraploid genomes of Acorus and the evolution of monocots.</title>
        <authorList>
            <person name="Ma L."/>
            <person name="Liu K.W."/>
            <person name="Li Z."/>
            <person name="Hsiao Y.Y."/>
            <person name="Qi Y."/>
            <person name="Fu T."/>
            <person name="Tang G.D."/>
            <person name="Zhang D."/>
            <person name="Sun W.H."/>
            <person name="Liu D.K."/>
            <person name="Li Y."/>
            <person name="Chen G.Z."/>
            <person name="Liu X.D."/>
            <person name="Liao X.Y."/>
            <person name="Jiang Y.T."/>
            <person name="Yu X."/>
            <person name="Hao Y."/>
            <person name="Huang J."/>
            <person name="Zhao X.W."/>
            <person name="Ke S."/>
            <person name="Chen Y.Y."/>
            <person name="Wu W.L."/>
            <person name="Hsu J.L."/>
            <person name="Lin Y.F."/>
            <person name="Huang M.D."/>
            <person name="Li C.Y."/>
            <person name="Huang L."/>
            <person name="Wang Z.W."/>
            <person name="Zhao X."/>
            <person name="Zhong W.Y."/>
            <person name="Peng D.H."/>
            <person name="Ahmad S."/>
            <person name="Lan S."/>
            <person name="Zhang J.S."/>
            <person name="Tsai W.C."/>
            <person name="Van de Peer Y."/>
            <person name="Liu Z.J."/>
        </authorList>
    </citation>
    <scope>NUCLEOTIDE SEQUENCE</scope>
    <source>
        <strain evidence="8">SCP</strain>
    </source>
</reference>
<keyword evidence="5 6" id="KW-0472">Membrane</keyword>
<keyword evidence="4 6" id="KW-1133">Transmembrane helix</keyword>
<reference evidence="8" key="2">
    <citation type="submission" date="2023-06" db="EMBL/GenBank/DDBJ databases">
        <authorList>
            <person name="Ma L."/>
            <person name="Liu K.-W."/>
            <person name="Li Z."/>
            <person name="Hsiao Y.-Y."/>
            <person name="Qi Y."/>
            <person name="Fu T."/>
            <person name="Tang G."/>
            <person name="Zhang D."/>
            <person name="Sun W.-H."/>
            <person name="Liu D.-K."/>
            <person name="Li Y."/>
            <person name="Chen G.-Z."/>
            <person name="Liu X.-D."/>
            <person name="Liao X.-Y."/>
            <person name="Jiang Y.-T."/>
            <person name="Yu X."/>
            <person name="Hao Y."/>
            <person name="Huang J."/>
            <person name="Zhao X.-W."/>
            <person name="Ke S."/>
            <person name="Chen Y.-Y."/>
            <person name="Wu W.-L."/>
            <person name="Hsu J.-L."/>
            <person name="Lin Y.-F."/>
            <person name="Huang M.-D."/>
            <person name="Li C.-Y."/>
            <person name="Huang L."/>
            <person name="Wang Z.-W."/>
            <person name="Zhao X."/>
            <person name="Zhong W.-Y."/>
            <person name="Peng D.-H."/>
            <person name="Ahmad S."/>
            <person name="Lan S."/>
            <person name="Zhang J.-S."/>
            <person name="Tsai W.-C."/>
            <person name="Van De Peer Y."/>
            <person name="Liu Z.-J."/>
        </authorList>
    </citation>
    <scope>NUCLEOTIDE SEQUENCE</scope>
    <source>
        <strain evidence="8">SCP</strain>
        <tissue evidence="8">Leaves</tissue>
    </source>
</reference>
<dbReference type="Pfam" id="PF02453">
    <property type="entry name" value="Reticulon"/>
    <property type="match status" value="1"/>
</dbReference>
<dbReference type="PANTHER" id="PTHR10994">
    <property type="entry name" value="RETICULON"/>
    <property type="match status" value="1"/>
</dbReference>
<evidence type="ECO:0000256" key="2">
    <source>
        <dbReference type="ARBA" id="ARBA00022692"/>
    </source>
</evidence>
<dbReference type="PANTHER" id="PTHR10994:SF154">
    <property type="entry name" value="RETICULON-LIKE PROTEIN B11"/>
    <property type="match status" value="1"/>
</dbReference>
<evidence type="ECO:0000313" key="8">
    <source>
        <dbReference type="EMBL" id="KAK1267904.1"/>
    </source>
</evidence>
<keyword evidence="3 6" id="KW-0256">Endoplasmic reticulum</keyword>
<evidence type="ECO:0000259" key="7">
    <source>
        <dbReference type="PROSITE" id="PS50845"/>
    </source>
</evidence>